<accession>A0A1C4XWA8</accession>
<dbReference type="Gene3D" id="3.30.1460.30">
    <property type="entry name" value="YgaC/TfoX-N like chaperone"/>
    <property type="match status" value="1"/>
</dbReference>
<keyword evidence="3" id="KW-1185">Reference proteome</keyword>
<proteinExistence type="predicted"/>
<dbReference type="EMBL" id="LT607412">
    <property type="protein sequence ID" value="SCF12744.1"/>
    <property type="molecule type" value="Genomic_DNA"/>
</dbReference>
<evidence type="ECO:0000259" key="1">
    <source>
        <dbReference type="Pfam" id="PF04993"/>
    </source>
</evidence>
<name>A0A1C4XWA8_9ACTN</name>
<sequence length="138" mass="15207">MAYDVELADRIRMVVRAEPGLTERRMFGGLAFLIHGTMAVSASSQGGLLLRVDPAEADSLISAPHVRRFEMRGRTMNGWLRVDTEVVQDDDDLRGWVRHGVTYARTLAGGRWSSVQSDLRDSMFGDSAPVGIAADDQD</sequence>
<evidence type="ECO:0000313" key="3">
    <source>
        <dbReference type="Proteomes" id="UP000198243"/>
    </source>
</evidence>
<gene>
    <name evidence="2" type="ORF">GA0070607_5866</name>
</gene>
<dbReference type="SUPFAM" id="SSF159894">
    <property type="entry name" value="YgaC/TfoX-N like"/>
    <property type="match status" value="1"/>
</dbReference>
<organism evidence="2 3">
    <name type="scientific">Micromonospora coriariae</name>
    <dbReference type="NCBI Taxonomy" id="285665"/>
    <lineage>
        <taxon>Bacteria</taxon>
        <taxon>Bacillati</taxon>
        <taxon>Actinomycetota</taxon>
        <taxon>Actinomycetes</taxon>
        <taxon>Micromonosporales</taxon>
        <taxon>Micromonosporaceae</taxon>
        <taxon>Micromonospora</taxon>
    </lineage>
</organism>
<dbReference type="Proteomes" id="UP000198243">
    <property type="component" value="Chromosome I"/>
</dbReference>
<reference evidence="3" key="1">
    <citation type="submission" date="2016-06" db="EMBL/GenBank/DDBJ databases">
        <authorList>
            <person name="Varghese N."/>
            <person name="Submissions Spin"/>
        </authorList>
    </citation>
    <scope>NUCLEOTIDE SEQUENCE [LARGE SCALE GENOMIC DNA]</scope>
    <source>
        <strain evidence="3">DSM 44875</strain>
    </source>
</reference>
<dbReference type="AlphaFoldDB" id="A0A1C4XWA8"/>
<dbReference type="Pfam" id="PF04993">
    <property type="entry name" value="TfoX_N"/>
    <property type="match status" value="1"/>
</dbReference>
<feature type="domain" description="TfoX N-terminal" evidence="1">
    <location>
        <begin position="20"/>
        <end position="102"/>
    </location>
</feature>
<dbReference type="OrthoDB" id="214902at2"/>
<dbReference type="InterPro" id="IPR007076">
    <property type="entry name" value="TfoX_N"/>
</dbReference>
<protein>
    <submittedName>
        <fullName evidence="2">TfoX N-terminal domain-containing protein</fullName>
    </submittedName>
</protein>
<evidence type="ECO:0000313" key="2">
    <source>
        <dbReference type="EMBL" id="SCF12744.1"/>
    </source>
</evidence>